<keyword evidence="1" id="KW-1133">Transmembrane helix</keyword>
<dbReference type="Proteomes" id="UP000799324">
    <property type="component" value="Unassembled WGS sequence"/>
</dbReference>
<protein>
    <submittedName>
        <fullName evidence="2">Uncharacterized protein</fullName>
    </submittedName>
</protein>
<evidence type="ECO:0000256" key="1">
    <source>
        <dbReference type="SAM" id="Phobius"/>
    </source>
</evidence>
<dbReference type="EMBL" id="MU004342">
    <property type="protein sequence ID" value="KAF2655945.1"/>
    <property type="molecule type" value="Genomic_DNA"/>
</dbReference>
<name>A0A6A6T7G4_9PLEO</name>
<feature type="non-terminal residue" evidence="2">
    <location>
        <position position="1"/>
    </location>
</feature>
<dbReference type="OrthoDB" id="5278907at2759"/>
<feature type="transmembrane region" description="Helical" evidence="1">
    <location>
        <begin position="54"/>
        <end position="74"/>
    </location>
</feature>
<keyword evidence="1" id="KW-0472">Membrane</keyword>
<evidence type="ECO:0000313" key="2">
    <source>
        <dbReference type="EMBL" id="KAF2655945.1"/>
    </source>
</evidence>
<keyword evidence="1" id="KW-0812">Transmembrane</keyword>
<gene>
    <name evidence="2" type="ORF">K491DRAFT_576072</name>
</gene>
<evidence type="ECO:0000313" key="3">
    <source>
        <dbReference type="Proteomes" id="UP000799324"/>
    </source>
</evidence>
<accession>A0A6A6T7G4</accession>
<reference evidence="2" key="1">
    <citation type="journal article" date="2020" name="Stud. Mycol.">
        <title>101 Dothideomycetes genomes: a test case for predicting lifestyles and emergence of pathogens.</title>
        <authorList>
            <person name="Haridas S."/>
            <person name="Albert R."/>
            <person name="Binder M."/>
            <person name="Bloem J."/>
            <person name="Labutti K."/>
            <person name="Salamov A."/>
            <person name="Andreopoulos B."/>
            <person name="Baker S."/>
            <person name="Barry K."/>
            <person name="Bills G."/>
            <person name="Bluhm B."/>
            <person name="Cannon C."/>
            <person name="Castanera R."/>
            <person name="Culley D."/>
            <person name="Daum C."/>
            <person name="Ezra D."/>
            <person name="Gonzalez J."/>
            <person name="Henrissat B."/>
            <person name="Kuo A."/>
            <person name="Liang C."/>
            <person name="Lipzen A."/>
            <person name="Lutzoni F."/>
            <person name="Magnuson J."/>
            <person name="Mondo S."/>
            <person name="Nolan M."/>
            <person name="Ohm R."/>
            <person name="Pangilinan J."/>
            <person name="Park H.-J."/>
            <person name="Ramirez L."/>
            <person name="Alfaro M."/>
            <person name="Sun H."/>
            <person name="Tritt A."/>
            <person name="Yoshinaga Y."/>
            <person name="Zwiers L.-H."/>
            <person name="Turgeon B."/>
            <person name="Goodwin S."/>
            <person name="Spatafora J."/>
            <person name="Crous P."/>
            <person name="Grigoriev I."/>
        </authorList>
    </citation>
    <scope>NUCLEOTIDE SEQUENCE</scope>
    <source>
        <strain evidence="2">CBS 122681</strain>
    </source>
</reference>
<dbReference type="AlphaFoldDB" id="A0A6A6T7G4"/>
<organism evidence="2 3">
    <name type="scientific">Lophiostoma macrostomum CBS 122681</name>
    <dbReference type="NCBI Taxonomy" id="1314788"/>
    <lineage>
        <taxon>Eukaryota</taxon>
        <taxon>Fungi</taxon>
        <taxon>Dikarya</taxon>
        <taxon>Ascomycota</taxon>
        <taxon>Pezizomycotina</taxon>
        <taxon>Dothideomycetes</taxon>
        <taxon>Pleosporomycetidae</taxon>
        <taxon>Pleosporales</taxon>
        <taxon>Lophiostomataceae</taxon>
        <taxon>Lophiostoma</taxon>
    </lineage>
</organism>
<feature type="non-terminal residue" evidence="2">
    <location>
        <position position="97"/>
    </location>
</feature>
<sequence length="97" mass="12149">NPLPPFNFARNRYRAQTQWPPVLRNLPHRQQFRFERKFKRRLRMKAVDEVWNRWVGVGMWSIIGFIVVYSVFFHDFRKDKNNPRPEEEVFETPRRWM</sequence>
<proteinExistence type="predicted"/>
<keyword evidence="3" id="KW-1185">Reference proteome</keyword>